<sequence length="141" mass="16195">MDGCQVKTEENPCALEFLGYRITDIEYTLNEKFNAKEGDIKLSFKNDILTNDKKDRFNVRLSLKVNEKELTTESPYYIKTTIEGIFKLTRELDKIDDYAQISAVSILFPYLRALVSNITANANIVPLIIPPMNVPKMLKKE</sequence>
<dbReference type="GO" id="GO:0051262">
    <property type="term" value="P:protein tetramerization"/>
    <property type="evidence" value="ECO:0007669"/>
    <property type="project" value="InterPro"/>
</dbReference>
<proteinExistence type="predicted"/>
<comment type="caution">
    <text evidence="1">The sequence shown here is derived from an EMBL/GenBank/DDBJ whole genome shotgun (WGS) entry which is preliminary data.</text>
</comment>
<evidence type="ECO:0000313" key="3">
    <source>
        <dbReference type="Proteomes" id="UP000722095"/>
    </source>
</evidence>
<protein>
    <submittedName>
        <fullName evidence="1">Preprotein translocase subunit SecB</fullName>
    </submittedName>
</protein>
<dbReference type="AlphaFoldDB" id="A0A8T4CJC8"/>
<dbReference type="GO" id="GO:0051082">
    <property type="term" value="F:unfolded protein binding"/>
    <property type="evidence" value="ECO:0007669"/>
    <property type="project" value="InterPro"/>
</dbReference>
<dbReference type="EMBL" id="JAFBBC010000001">
    <property type="protein sequence ID" value="MBM7408790.1"/>
    <property type="molecule type" value="Genomic_DNA"/>
</dbReference>
<dbReference type="Proteomes" id="UP000722095">
    <property type="component" value="Unassembled WGS sequence"/>
</dbReference>
<name>A0A8T4CJC8_METMI</name>
<evidence type="ECO:0000313" key="2">
    <source>
        <dbReference type="EMBL" id="MBP2219041.1"/>
    </source>
</evidence>
<organism evidence="1 3">
    <name type="scientific">Methanococcus maripaludis</name>
    <name type="common">Methanococcus deltae</name>
    <dbReference type="NCBI Taxonomy" id="39152"/>
    <lineage>
        <taxon>Archaea</taxon>
        <taxon>Methanobacteriati</taxon>
        <taxon>Methanobacteriota</taxon>
        <taxon>Methanomada group</taxon>
        <taxon>Methanococci</taxon>
        <taxon>Methanococcales</taxon>
        <taxon>Methanococcaceae</taxon>
        <taxon>Methanococcus</taxon>
    </lineage>
</organism>
<gene>
    <name evidence="1" type="ORF">HNP85_000462</name>
    <name evidence="2" type="ORF">J2745_000516</name>
</gene>
<dbReference type="PANTHER" id="PTHR36918">
    <property type="match status" value="1"/>
</dbReference>
<dbReference type="InterPro" id="IPR035958">
    <property type="entry name" value="SecB-like_sf"/>
</dbReference>
<dbReference type="Gene3D" id="3.10.420.10">
    <property type="entry name" value="SecB-like"/>
    <property type="match status" value="1"/>
</dbReference>
<reference evidence="1" key="1">
    <citation type="submission" date="2021-01" db="EMBL/GenBank/DDBJ databases">
        <title>Genomic Encyclopedia of Type Strains, Phase IV (KMG-V): Genome sequencing to study the core and pangenomes of soil and plant-associated prokaryotes.</title>
        <authorList>
            <person name="Whitman W."/>
        </authorList>
    </citation>
    <scope>NUCLEOTIDE SEQUENCE</scope>
    <source>
        <strain evidence="1">RC</strain>
    </source>
</reference>
<dbReference type="RefSeq" id="WP_204936602.1">
    <property type="nucleotide sequence ID" value="NZ_JAFBBC010000001.1"/>
</dbReference>
<accession>A0A8T4CJC8</accession>
<dbReference type="EMBL" id="JAGINF010000001">
    <property type="protein sequence ID" value="MBP2219041.1"/>
    <property type="molecule type" value="Genomic_DNA"/>
</dbReference>
<dbReference type="Proteomes" id="UP000742560">
    <property type="component" value="Unassembled WGS sequence"/>
</dbReference>
<dbReference type="Pfam" id="PF02556">
    <property type="entry name" value="SecB"/>
    <property type="match status" value="1"/>
</dbReference>
<dbReference type="PANTHER" id="PTHR36918:SF1">
    <property type="entry name" value="PROTEIN-EXPORT PROTEIN SECB"/>
    <property type="match status" value="1"/>
</dbReference>
<dbReference type="GO" id="GO:0015031">
    <property type="term" value="P:protein transport"/>
    <property type="evidence" value="ECO:0007669"/>
    <property type="project" value="InterPro"/>
</dbReference>
<evidence type="ECO:0000313" key="1">
    <source>
        <dbReference type="EMBL" id="MBM7408790.1"/>
    </source>
</evidence>
<reference evidence="2" key="2">
    <citation type="submission" date="2021-03" db="EMBL/GenBank/DDBJ databases">
        <title>Genomic Encyclopedia of Type Strains, Phase IV (KMG-IV): sequencing the most valuable type-strain genomes for metagenomic binning, comparative biology and taxonomic classification.</title>
        <authorList>
            <person name="Goeker M."/>
        </authorList>
    </citation>
    <scope>NUCLEOTIDE SEQUENCE</scope>
    <source>
        <strain evidence="2">DSM 2771</strain>
    </source>
</reference>
<dbReference type="InterPro" id="IPR003708">
    <property type="entry name" value="SecB"/>
</dbReference>
<dbReference type="SUPFAM" id="SSF54611">
    <property type="entry name" value="SecB-like"/>
    <property type="match status" value="1"/>
</dbReference>